<reference evidence="3 4" key="1">
    <citation type="journal article" date="2020" name="IScience">
        <title>Genome Sequencing of the Endangered Kingdonia uniflora (Circaeasteraceae, Ranunculales) Reveals Potential Mechanisms of Evolutionary Specialization.</title>
        <authorList>
            <person name="Sun Y."/>
            <person name="Deng T."/>
            <person name="Zhang A."/>
            <person name="Moore M.J."/>
            <person name="Landis J.B."/>
            <person name="Lin N."/>
            <person name="Zhang H."/>
            <person name="Zhang X."/>
            <person name="Huang J."/>
            <person name="Zhang X."/>
            <person name="Sun H."/>
            <person name="Wang H."/>
        </authorList>
    </citation>
    <scope>NUCLEOTIDE SEQUENCE [LARGE SCALE GENOMIC DNA]</scope>
    <source>
        <strain evidence="3">TB1705</strain>
        <tissue evidence="3">Leaf</tissue>
    </source>
</reference>
<dbReference type="EMBL" id="JACGCM010001210">
    <property type="protein sequence ID" value="KAF6158952.1"/>
    <property type="molecule type" value="Genomic_DNA"/>
</dbReference>
<dbReference type="PANTHER" id="PTHR34222">
    <property type="entry name" value="GAG_PRE-INTEGRS DOMAIN-CONTAINING PROTEIN"/>
    <property type="match status" value="1"/>
</dbReference>
<feature type="domain" description="DUF1664" evidence="2">
    <location>
        <begin position="2"/>
        <end position="86"/>
    </location>
</feature>
<dbReference type="SUPFAM" id="SSF57756">
    <property type="entry name" value="Retrovirus zinc finger-like domains"/>
    <property type="match status" value="1"/>
</dbReference>
<evidence type="ECO:0000313" key="3">
    <source>
        <dbReference type="EMBL" id="KAF6158952.1"/>
    </source>
</evidence>
<evidence type="ECO:0000256" key="1">
    <source>
        <dbReference type="SAM" id="MobiDB-lite"/>
    </source>
</evidence>
<feature type="compositionally biased region" description="Low complexity" evidence="1">
    <location>
        <begin position="211"/>
        <end position="229"/>
    </location>
</feature>
<accession>A0A7J7MVX7</accession>
<feature type="region of interest" description="Disordered" evidence="1">
    <location>
        <begin position="281"/>
        <end position="336"/>
    </location>
</feature>
<sequence length="393" mass="43500">MGWPISDVMFVTKQNMANVVANVSKQLEQVSTVIASTKRHLTERLENVNGKLDEQKESSKLIMNEVYSQQKNNARIFQLSNKIENFKQGTQTLGMYYERLRSSWEELSHYDSFIEWPASAPSENVPILPTAAEIYVKIVEKTRVFKFLAGLNPGFEYARVHLLLFPILEEVHAYCLSDQSRRSPMLPISGIPSETSAMPIRYTYPAPPSVPSHTSHTSSPSLYPLPAASGNSRPSRKKCNYCGKWGHLKTTCHALHGRPAGYQPRPSQSSAQLSADSSIYTRRHPGRQPPSPDCQTSSVASGLPPAIDSPLSGIEPSPTASIPVTTDDDSPVSHSDDDRLIAIRKEKHNTGKPDRYSDTTVYSIFDSYNLKACSGNVKLISIVANALNDAIRP</sequence>
<dbReference type="Proteomes" id="UP000541444">
    <property type="component" value="Unassembled WGS sequence"/>
</dbReference>
<dbReference type="Pfam" id="PF07889">
    <property type="entry name" value="DUF1664"/>
    <property type="match status" value="1"/>
</dbReference>
<dbReference type="AlphaFoldDB" id="A0A7J7MVX7"/>
<dbReference type="InterPro" id="IPR012458">
    <property type="entry name" value="DUF1664"/>
</dbReference>
<evidence type="ECO:0000313" key="4">
    <source>
        <dbReference type="Proteomes" id="UP000541444"/>
    </source>
</evidence>
<dbReference type="GO" id="GO:0008270">
    <property type="term" value="F:zinc ion binding"/>
    <property type="evidence" value="ECO:0007669"/>
    <property type="project" value="InterPro"/>
</dbReference>
<dbReference type="PANTHER" id="PTHR34222:SF100">
    <property type="entry name" value="CCHC-TYPE DOMAIN-CONTAINING PROTEIN"/>
    <property type="match status" value="1"/>
</dbReference>
<comment type="caution">
    <text evidence="3">The sequence shown here is derived from an EMBL/GenBank/DDBJ whole genome shotgun (WGS) entry which is preliminary data.</text>
</comment>
<protein>
    <recommendedName>
        <fullName evidence="2">DUF1664 domain-containing protein</fullName>
    </recommendedName>
</protein>
<organism evidence="3 4">
    <name type="scientific">Kingdonia uniflora</name>
    <dbReference type="NCBI Taxonomy" id="39325"/>
    <lineage>
        <taxon>Eukaryota</taxon>
        <taxon>Viridiplantae</taxon>
        <taxon>Streptophyta</taxon>
        <taxon>Embryophyta</taxon>
        <taxon>Tracheophyta</taxon>
        <taxon>Spermatophyta</taxon>
        <taxon>Magnoliopsida</taxon>
        <taxon>Ranunculales</taxon>
        <taxon>Circaeasteraceae</taxon>
        <taxon>Kingdonia</taxon>
    </lineage>
</organism>
<dbReference type="OrthoDB" id="6123450at2759"/>
<feature type="region of interest" description="Disordered" evidence="1">
    <location>
        <begin position="202"/>
        <end position="235"/>
    </location>
</feature>
<dbReference type="GO" id="GO:0003676">
    <property type="term" value="F:nucleic acid binding"/>
    <property type="evidence" value="ECO:0007669"/>
    <property type="project" value="InterPro"/>
</dbReference>
<proteinExistence type="predicted"/>
<evidence type="ECO:0000259" key="2">
    <source>
        <dbReference type="Pfam" id="PF07889"/>
    </source>
</evidence>
<dbReference type="InterPro" id="IPR036875">
    <property type="entry name" value="Znf_CCHC_sf"/>
</dbReference>
<keyword evidence="4" id="KW-1185">Reference proteome</keyword>
<gene>
    <name evidence="3" type="ORF">GIB67_042033</name>
</gene>
<name>A0A7J7MVX7_9MAGN</name>